<evidence type="ECO:0000313" key="2">
    <source>
        <dbReference type="Proteomes" id="UP001196413"/>
    </source>
</evidence>
<protein>
    <recommendedName>
        <fullName evidence="3">Four helix bundle protein</fullName>
    </recommendedName>
</protein>
<gene>
    <name evidence="1" type="ORF">KIN20_015316</name>
</gene>
<evidence type="ECO:0000313" key="1">
    <source>
        <dbReference type="EMBL" id="KAJ1357218.1"/>
    </source>
</evidence>
<keyword evidence="2" id="KW-1185">Reference proteome</keyword>
<dbReference type="Proteomes" id="UP001196413">
    <property type="component" value="Unassembled WGS sequence"/>
</dbReference>
<organism evidence="1 2">
    <name type="scientific">Parelaphostrongylus tenuis</name>
    <name type="common">Meningeal worm</name>
    <dbReference type="NCBI Taxonomy" id="148309"/>
    <lineage>
        <taxon>Eukaryota</taxon>
        <taxon>Metazoa</taxon>
        <taxon>Ecdysozoa</taxon>
        <taxon>Nematoda</taxon>
        <taxon>Chromadorea</taxon>
        <taxon>Rhabditida</taxon>
        <taxon>Rhabditina</taxon>
        <taxon>Rhabditomorpha</taxon>
        <taxon>Strongyloidea</taxon>
        <taxon>Metastrongylidae</taxon>
        <taxon>Parelaphostrongylus</taxon>
    </lineage>
</organism>
<name>A0AAD5MIC5_PARTN</name>
<sequence length="70" mass="8037">MLLCSVHLKETRGQKDFFDRIVRKASTSLSANMVELDREHWMKDVVDAKRAGCMLTCQAIMLVLLRSCVH</sequence>
<dbReference type="AlphaFoldDB" id="A0AAD5MIC5"/>
<dbReference type="EMBL" id="JAHQIW010003071">
    <property type="protein sequence ID" value="KAJ1357218.1"/>
    <property type="molecule type" value="Genomic_DNA"/>
</dbReference>
<accession>A0AAD5MIC5</accession>
<comment type="caution">
    <text evidence="1">The sequence shown here is derived from an EMBL/GenBank/DDBJ whole genome shotgun (WGS) entry which is preliminary data.</text>
</comment>
<reference evidence="1" key="1">
    <citation type="submission" date="2021-06" db="EMBL/GenBank/DDBJ databases">
        <title>Parelaphostrongylus tenuis whole genome reference sequence.</title>
        <authorList>
            <person name="Garwood T.J."/>
            <person name="Larsen P.A."/>
            <person name="Fountain-Jones N.M."/>
            <person name="Garbe J.R."/>
            <person name="Macchietto M.G."/>
            <person name="Kania S.A."/>
            <person name="Gerhold R.W."/>
            <person name="Richards J.E."/>
            <person name="Wolf T.M."/>
        </authorList>
    </citation>
    <scope>NUCLEOTIDE SEQUENCE</scope>
    <source>
        <strain evidence="1">MNPRO001-30</strain>
        <tissue evidence="1">Meninges</tissue>
    </source>
</reference>
<proteinExistence type="predicted"/>
<evidence type="ECO:0008006" key="3">
    <source>
        <dbReference type="Google" id="ProtNLM"/>
    </source>
</evidence>